<dbReference type="RefSeq" id="WP_012014265.1">
    <property type="nucleotide sequence ID" value="NC_009380.1"/>
</dbReference>
<dbReference type="KEGG" id="stp:Strop_3050"/>
<dbReference type="HOGENOM" id="CLU_773603_0_0_11"/>
<evidence type="ECO:0000313" key="1">
    <source>
        <dbReference type="EMBL" id="ABP55487.1"/>
    </source>
</evidence>
<organism evidence="1 2">
    <name type="scientific">Salinispora tropica (strain ATCC BAA-916 / DSM 44818 / JCM 13857 / NBRC 105044 / CNB-440)</name>
    <dbReference type="NCBI Taxonomy" id="369723"/>
    <lineage>
        <taxon>Bacteria</taxon>
        <taxon>Bacillati</taxon>
        <taxon>Actinomycetota</taxon>
        <taxon>Actinomycetes</taxon>
        <taxon>Micromonosporales</taxon>
        <taxon>Micromonosporaceae</taxon>
        <taxon>Salinispora</taxon>
    </lineage>
</organism>
<accession>A4X9C0</accession>
<name>A4X9C0_SALTO</name>
<reference evidence="2" key="1">
    <citation type="journal article" date="2007" name="Proc. Natl. Acad. Sci. U.S.A.">
        <title>Genome sequencing reveals complex secondary metabolome in the marine actinomycete Salinispora tropica.</title>
        <authorList>
            <person name="Udwary D.W."/>
            <person name="Zeigler L."/>
            <person name="Asolkar R.N."/>
            <person name="Singan V."/>
            <person name="Lapidus A."/>
            <person name="Fenical W."/>
            <person name="Jensen P.R."/>
            <person name="Moore B.S."/>
        </authorList>
    </citation>
    <scope>NUCLEOTIDE SEQUENCE [LARGE SCALE GENOMIC DNA]</scope>
    <source>
        <strain evidence="2">ATCC BAA-916 / DSM 44818 / CNB-440</strain>
    </source>
</reference>
<dbReference type="EMBL" id="CP000667">
    <property type="protein sequence ID" value="ABP55487.1"/>
    <property type="molecule type" value="Genomic_DNA"/>
</dbReference>
<dbReference type="Proteomes" id="UP000000235">
    <property type="component" value="Chromosome"/>
</dbReference>
<dbReference type="AlphaFoldDB" id="A4X9C0"/>
<proteinExistence type="predicted"/>
<keyword evidence="2" id="KW-1185">Reference proteome</keyword>
<evidence type="ECO:0000313" key="2">
    <source>
        <dbReference type="Proteomes" id="UP000000235"/>
    </source>
</evidence>
<dbReference type="PATRIC" id="fig|369723.5.peg.3139"/>
<dbReference type="eggNOG" id="ENOG5033XQK">
    <property type="taxonomic scope" value="Bacteria"/>
</dbReference>
<sequence length="358" mass="37277">MPELRLRASGLLTPTSGGPRLTVSLDVVQLRRDASGRVVGSERVGGSAADAAAKNVALLLTDATARIDATLDGLQSAVATIHEWRAGDGLPVAGRSDLLVRIETAGGPVVLGTAGHGTPLELVSTVAGQDLAVLAHPPAAEPPTGWRDRPLILRPAPAAVLVAGAAFSLSSRKGRRTAAQLTGRRVLPALTIRDLPAVPSGYDRDDLGDPAEASVLVDAGRISPPGQWRDGVPPGRAVWDHDAATCGPPPIVRLELDGPDTVTPPNAIELQWCVEGLQRYHGDGTIRVHCVARPVDRPEESFVIVLHGKPIHLLRHTRGLTGPRTAVYGDSDVTTRSLVLASAAELEGAGHAVVTVNS</sequence>
<gene>
    <name evidence="1" type="ordered locus">Strop_3050</name>
</gene>
<protein>
    <submittedName>
        <fullName evidence="1">Uncharacterized protein</fullName>
    </submittedName>
</protein>
<dbReference type="STRING" id="369723.Strop_3050"/>